<dbReference type="AlphaFoldDB" id="A0A0B8T253"/>
<reference evidence="2 3" key="2">
    <citation type="journal article" date="2015" name="PLoS ONE">
        <title>Whole-Genome Optical Mapping and Finished Genome Sequence of Sphingobacterium deserti sp. nov., a New Species Isolated from the Western Desert of China.</title>
        <authorList>
            <person name="Teng C."/>
            <person name="Zhou Z."/>
            <person name="Molnar I."/>
            <person name="Li X."/>
            <person name="Tang R."/>
            <person name="Chen M."/>
            <person name="Wang L."/>
            <person name="Su S."/>
            <person name="Zhang W."/>
            <person name="Lin M."/>
        </authorList>
    </citation>
    <scope>NUCLEOTIDE SEQUENCE [LARGE SCALE GENOMIC DNA]</scope>
    <source>
        <strain evidence="3">ACCC05744</strain>
    </source>
</reference>
<evidence type="ECO:0000313" key="3">
    <source>
        <dbReference type="Proteomes" id="UP000031802"/>
    </source>
</evidence>
<protein>
    <submittedName>
        <fullName evidence="2">Uncharacterized protein</fullName>
    </submittedName>
</protein>
<accession>A0A0B8T253</accession>
<dbReference type="STRING" id="1229276.DI53_1416"/>
<name>A0A0B8T253_9SPHI</name>
<evidence type="ECO:0000313" key="2">
    <source>
        <dbReference type="EMBL" id="KGE14916.1"/>
    </source>
</evidence>
<dbReference type="RefSeq" id="WP_037497075.1">
    <property type="nucleotide sequence ID" value="NZ_JJMU01000022.1"/>
</dbReference>
<gene>
    <name evidence="2" type="ORF">DI53_1416</name>
</gene>
<organism evidence="2 3">
    <name type="scientific">Sphingobacterium deserti</name>
    <dbReference type="NCBI Taxonomy" id="1229276"/>
    <lineage>
        <taxon>Bacteria</taxon>
        <taxon>Pseudomonadati</taxon>
        <taxon>Bacteroidota</taxon>
        <taxon>Sphingobacteriia</taxon>
        <taxon>Sphingobacteriales</taxon>
        <taxon>Sphingobacteriaceae</taxon>
        <taxon>Sphingobacterium</taxon>
    </lineage>
</organism>
<reference evidence="3" key="1">
    <citation type="submission" date="2014-04" db="EMBL/GenBank/DDBJ databases">
        <title>Whole-Genome optical mapping and complete genome sequence of Sphingobacterium deserti sp. nov., a new spaces isolated from desert in the west of China.</title>
        <authorList>
            <person name="Teng C."/>
            <person name="Zhou Z."/>
            <person name="Li X."/>
            <person name="Chen M."/>
            <person name="Lin M."/>
            <person name="Wang L."/>
            <person name="Su S."/>
            <person name="Zhang C."/>
            <person name="Zhang W."/>
        </authorList>
    </citation>
    <scope>NUCLEOTIDE SEQUENCE [LARGE SCALE GENOMIC DNA]</scope>
    <source>
        <strain evidence="3">ACCC05744</strain>
    </source>
</reference>
<proteinExistence type="predicted"/>
<keyword evidence="3" id="KW-1185">Reference proteome</keyword>
<sequence>MKSSQKINNLQDLKIEIARLNVRKKEQEVYLLDQYELLKTKVESPIRFIKNFTTVVPGAGIVKGVASNISKAMKGKDADWLTNVLQIGTPLVLNSTLLRNAGWLKKAVVLLASETAVGQVNQSKISSLIGKVTNFIRPKNKKKRKKKETIPAEPVLDNDTPDFGLPTNSETY</sequence>
<evidence type="ECO:0000256" key="1">
    <source>
        <dbReference type="SAM" id="MobiDB-lite"/>
    </source>
</evidence>
<dbReference type="EMBL" id="JJMU01000022">
    <property type="protein sequence ID" value="KGE14916.1"/>
    <property type="molecule type" value="Genomic_DNA"/>
</dbReference>
<dbReference type="PATRIC" id="fig|1229276.3.peg.1461"/>
<dbReference type="Proteomes" id="UP000031802">
    <property type="component" value="Unassembled WGS sequence"/>
</dbReference>
<dbReference type="OrthoDB" id="709278at2"/>
<feature type="region of interest" description="Disordered" evidence="1">
    <location>
        <begin position="139"/>
        <end position="172"/>
    </location>
</feature>
<comment type="caution">
    <text evidence="2">The sequence shown here is derived from an EMBL/GenBank/DDBJ whole genome shotgun (WGS) entry which is preliminary data.</text>
</comment>